<comment type="caution">
    <text evidence="9">The sequence shown here is derived from an EMBL/GenBank/DDBJ whole genome shotgun (WGS) entry which is preliminary data.</text>
</comment>
<dbReference type="InterPro" id="IPR029044">
    <property type="entry name" value="Nucleotide-diphossugar_trans"/>
</dbReference>
<dbReference type="RefSeq" id="WP_044968502.1">
    <property type="nucleotide sequence ID" value="NZ_JAQCZP010000010.1"/>
</dbReference>
<evidence type="ECO:0000256" key="5">
    <source>
        <dbReference type="ARBA" id="ARBA00022989"/>
    </source>
</evidence>
<dbReference type="SUPFAM" id="SSF53448">
    <property type="entry name" value="Nucleotide-diphospho-sugar transferases"/>
    <property type="match status" value="1"/>
</dbReference>
<evidence type="ECO:0000256" key="2">
    <source>
        <dbReference type="ARBA" id="ARBA00022676"/>
    </source>
</evidence>
<accession>A0ABX3AHL8</accession>
<dbReference type="CDD" id="cd04187">
    <property type="entry name" value="DPM1_like_bac"/>
    <property type="match status" value="1"/>
</dbReference>
<dbReference type="InterPro" id="IPR001173">
    <property type="entry name" value="Glyco_trans_2-like"/>
</dbReference>
<gene>
    <name evidence="9" type="ORF">BEI63_10530</name>
</gene>
<keyword evidence="10" id="KW-1185">Reference proteome</keyword>
<protein>
    <submittedName>
        <fullName evidence="9">Glycosyl transferase</fullName>
    </submittedName>
</protein>
<dbReference type="EMBL" id="MEHD01000021">
    <property type="protein sequence ID" value="ODR57540.1"/>
    <property type="molecule type" value="Genomic_DNA"/>
</dbReference>
<dbReference type="InterPro" id="IPR050256">
    <property type="entry name" value="Glycosyltransferase_2"/>
</dbReference>
<name>A0ABX3AHL8_9FIRM</name>
<keyword evidence="2" id="KW-0328">Glycosyltransferase</keyword>
<feature type="domain" description="Glycosyltransferase 2-like" evidence="8">
    <location>
        <begin position="5"/>
        <end position="185"/>
    </location>
</feature>
<evidence type="ECO:0000256" key="6">
    <source>
        <dbReference type="ARBA" id="ARBA00023136"/>
    </source>
</evidence>
<dbReference type="GO" id="GO:0016740">
    <property type="term" value="F:transferase activity"/>
    <property type="evidence" value="ECO:0007669"/>
    <property type="project" value="UniProtKB-KW"/>
</dbReference>
<reference evidence="9 10" key="1">
    <citation type="submission" date="2016-08" db="EMBL/GenBank/DDBJ databases">
        <title>Characterization of Isolates of Eisenbergiella tayi Derived from Blood Cultures, Using Whole Genome Sequencing.</title>
        <authorList>
            <person name="Bernier A.-M."/>
            <person name="Burdz T."/>
            <person name="Wiebe D."/>
            <person name="Bernard K."/>
        </authorList>
    </citation>
    <scope>NUCLEOTIDE SEQUENCE [LARGE SCALE GENOMIC DNA]</scope>
    <source>
        <strain evidence="9 10">NML120146</strain>
    </source>
</reference>
<evidence type="ECO:0000256" key="3">
    <source>
        <dbReference type="ARBA" id="ARBA00022679"/>
    </source>
</evidence>
<feature type="transmembrane region" description="Helical" evidence="7">
    <location>
        <begin position="263"/>
        <end position="290"/>
    </location>
</feature>
<keyword evidence="5 7" id="KW-1133">Transmembrane helix</keyword>
<evidence type="ECO:0000313" key="9">
    <source>
        <dbReference type="EMBL" id="ODR57540.1"/>
    </source>
</evidence>
<dbReference type="Proteomes" id="UP000094869">
    <property type="component" value="Unassembled WGS sequence"/>
</dbReference>
<comment type="subcellular location">
    <subcellularLocation>
        <location evidence="1">Membrane</location>
        <topology evidence="1">Multi-pass membrane protein</topology>
    </subcellularLocation>
</comment>
<sequence length="310" mass="35942">MKKISVVIPCYNEENSVLEMYNRLKKVFIDSLPNYEYEIIYVDDYSTDSTRYEIEKLCEEDSCVKAVFNARNFGFDRNVFQAYQYATGDCAFMIFGDLQDPPEMLPEFVEKWEGGYKCIVGQRKKSDESKLKYGLRRLYYKIVDTLSDAKQIEMVNGYGLYDREFLDILGQIEETKPFFKTILSEYGLGMCVVQYEQSVGKRGKSNFNFLKNYDFAMHGITSSTKLLMRFATFISLLVAVICMGLSIYVFVRKILFWETYPLGSASIMVGVFFLGAIQLFFIGVLGEYILSINERVTKKPRVVVEKKINF</sequence>
<organism evidence="9 10">
    <name type="scientific">Eisenbergiella tayi</name>
    <dbReference type="NCBI Taxonomy" id="1432052"/>
    <lineage>
        <taxon>Bacteria</taxon>
        <taxon>Bacillati</taxon>
        <taxon>Bacillota</taxon>
        <taxon>Clostridia</taxon>
        <taxon>Lachnospirales</taxon>
        <taxon>Lachnospiraceae</taxon>
        <taxon>Eisenbergiella</taxon>
    </lineage>
</organism>
<evidence type="ECO:0000259" key="8">
    <source>
        <dbReference type="Pfam" id="PF00535"/>
    </source>
</evidence>
<keyword evidence="3 9" id="KW-0808">Transferase</keyword>
<evidence type="ECO:0000256" key="1">
    <source>
        <dbReference type="ARBA" id="ARBA00004141"/>
    </source>
</evidence>
<dbReference type="Pfam" id="PF00535">
    <property type="entry name" value="Glycos_transf_2"/>
    <property type="match status" value="1"/>
</dbReference>
<dbReference type="PANTHER" id="PTHR48090">
    <property type="entry name" value="UNDECAPRENYL-PHOSPHATE 4-DEOXY-4-FORMAMIDO-L-ARABINOSE TRANSFERASE-RELATED"/>
    <property type="match status" value="1"/>
</dbReference>
<evidence type="ECO:0000313" key="10">
    <source>
        <dbReference type="Proteomes" id="UP000094869"/>
    </source>
</evidence>
<dbReference type="Gene3D" id="3.90.550.10">
    <property type="entry name" value="Spore Coat Polysaccharide Biosynthesis Protein SpsA, Chain A"/>
    <property type="match status" value="1"/>
</dbReference>
<evidence type="ECO:0000256" key="7">
    <source>
        <dbReference type="SAM" id="Phobius"/>
    </source>
</evidence>
<keyword evidence="6 7" id="KW-0472">Membrane</keyword>
<proteinExistence type="predicted"/>
<evidence type="ECO:0000256" key="4">
    <source>
        <dbReference type="ARBA" id="ARBA00022692"/>
    </source>
</evidence>
<feature type="transmembrane region" description="Helical" evidence="7">
    <location>
        <begin position="226"/>
        <end position="251"/>
    </location>
</feature>
<keyword evidence="4 7" id="KW-0812">Transmembrane</keyword>
<dbReference type="PANTHER" id="PTHR48090:SF1">
    <property type="entry name" value="PROPHAGE BACTOPRENOL GLUCOSYL TRANSFERASE HOMOLOG"/>
    <property type="match status" value="1"/>
</dbReference>